<keyword evidence="2" id="KW-1133">Transmembrane helix</keyword>
<feature type="transmembrane region" description="Helical" evidence="2">
    <location>
        <begin position="14"/>
        <end position="34"/>
    </location>
</feature>
<dbReference type="PANTHER" id="PTHR40623">
    <property type="entry name" value="INTEGRAL MEMBRANE PROTEIN"/>
    <property type="match status" value="1"/>
</dbReference>
<comment type="caution">
    <text evidence="3">The sequence shown here is derived from an EMBL/GenBank/DDBJ whole genome shotgun (WGS) entry which is preliminary data.</text>
</comment>
<dbReference type="Proteomes" id="UP001498476">
    <property type="component" value="Unassembled WGS sequence"/>
</dbReference>
<gene>
    <name evidence="3" type="ORF">QQX98_004242</name>
</gene>
<proteinExistence type="predicted"/>
<protein>
    <submittedName>
        <fullName evidence="3">Uncharacterized protein</fullName>
    </submittedName>
</protein>
<feature type="region of interest" description="Disordered" evidence="1">
    <location>
        <begin position="271"/>
        <end position="324"/>
    </location>
</feature>
<organism evidence="3 4">
    <name type="scientific">Neonectria punicea</name>
    <dbReference type="NCBI Taxonomy" id="979145"/>
    <lineage>
        <taxon>Eukaryota</taxon>
        <taxon>Fungi</taxon>
        <taxon>Dikarya</taxon>
        <taxon>Ascomycota</taxon>
        <taxon>Pezizomycotina</taxon>
        <taxon>Sordariomycetes</taxon>
        <taxon>Hypocreomycetidae</taxon>
        <taxon>Hypocreales</taxon>
        <taxon>Nectriaceae</taxon>
        <taxon>Neonectria</taxon>
    </lineage>
</organism>
<evidence type="ECO:0000313" key="3">
    <source>
        <dbReference type="EMBL" id="KAK7417940.1"/>
    </source>
</evidence>
<sequence length="324" mass="35838">MSTFFIGWQLWQEMTFVLACCIVLVFVIGLLRLWRTNRAMRRLEIIDEEKRARLSTISHCGIDYLRPPEIPFGIRAIQNGVKVEGIWISRPNTPDFRQAVSPATLVGHHIHTPKGKEKMPGLGITDSSTANLVSESPRHHHILPLDLSCRAPTTGSLEVPLSPEVYSPSSLGPRRTLSKPKAYQYTPKGLRDNRHMSDTSAISSLRNPFTTPAQTPTLCSLNRSSVAGSDLDASVSELVLYSPDDLHIGRHVGRVSRGDVVVPTGFRREVPAQAAWETDSEGDGNQKHPDEFSTPSKVTPTYRMLRSGQASKGLRLHSESSSSK</sequence>
<accession>A0ABR1H9Z8</accession>
<keyword evidence="4" id="KW-1185">Reference proteome</keyword>
<reference evidence="3 4" key="1">
    <citation type="journal article" date="2025" name="Microbiol. Resour. Announc.">
        <title>Draft genome sequences for Neonectria magnoliae and Neonectria punicea, canker pathogens of Liriodendron tulipifera and Acer saccharum in West Virginia.</title>
        <authorList>
            <person name="Petronek H.M."/>
            <person name="Kasson M.T."/>
            <person name="Metheny A.M."/>
            <person name="Stauder C.M."/>
            <person name="Lovett B."/>
            <person name="Lynch S.C."/>
            <person name="Garnas J.R."/>
            <person name="Kasson L.R."/>
            <person name="Stajich J.E."/>
        </authorList>
    </citation>
    <scope>NUCLEOTIDE SEQUENCE [LARGE SCALE GENOMIC DNA]</scope>
    <source>
        <strain evidence="3 4">NRRL 64653</strain>
    </source>
</reference>
<dbReference type="EMBL" id="JAZAVJ010000052">
    <property type="protein sequence ID" value="KAK7417940.1"/>
    <property type="molecule type" value="Genomic_DNA"/>
</dbReference>
<evidence type="ECO:0000256" key="1">
    <source>
        <dbReference type="SAM" id="MobiDB-lite"/>
    </source>
</evidence>
<name>A0ABR1H9Z8_9HYPO</name>
<keyword evidence="2" id="KW-0472">Membrane</keyword>
<evidence type="ECO:0000256" key="2">
    <source>
        <dbReference type="SAM" id="Phobius"/>
    </source>
</evidence>
<keyword evidence="2" id="KW-0812">Transmembrane</keyword>
<dbReference type="PANTHER" id="PTHR40623:SF2">
    <property type="entry name" value="INTEGRAL MEMBRANE PROTEIN"/>
    <property type="match status" value="1"/>
</dbReference>
<evidence type="ECO:0000313" key="4">
    <source>
        <dbReference type="Proteomes" id="UP001498476"/>
    </source>
</evidence>